<dbReference type="Proteomes" id="UP000315017">
    <property type="component" value="Chromosome"/>
</dbReference>
<protein>
    <recommendedName>
        <fullName evidence="5">HEAT repeat domain-containing protein</fullName>
    </recommendedName>
</protein>
<gene>
    <name evidence="3" type="ORF">ETAA8_55960</name>
</gene>
<dbReference type="SUPFAM" id="SSF48371">
    <property type="entry name" value="ARM repeat"/>
    <property type="match status" value="1"/>
</dbReference>
<dbReference type="OrthoDB" id="287300at2"/>
<feature type="region of interest" description="Disordered" evidence="1">
    <location>
        <begin position="437"/>
        <end position="469"/>
    </location>
</feature>
<evidence type="ECO:0000256" key="2">
    <source>
        <dbReference type="SAM" id="SignalP"/>
    </source>
</evidence>
<feature type="chain" id="PRO_5021726054" description="HEAT repeat domain-containing protein" evidence="2">
    <location>
        <begin position="29"/>
        <end position="469"/>
    </location>
</feature>
<sequence length="469" mass="51215" precursor="true">MKSARPFRWFTVASFLSLVVLPLGMVTAAEGKPAAKPDATAIKQLIDELGADEFSAREAATEQLARIGLPAYKAVEDAVQHPDREVRYRAERILGRIRQLDLQRRLDSFLRGSEESDDYTLPGWARFKKVYGDDTHSRAVFVDLTKADAELLQAIENSPKAAADVAATRVTQYQQLAQMQQFGGNAGLQLNFGQIATLLFVAGEEDVTLNQQSSQAVFNFCNQQGMADAISNGSRREIPRQMLVRVIVRSEDWAAYQAMSLARRFSMKEGLIPAEKILKGNRQPHMAYYALATIAAMGNDSHIPLVEKLLTDQNVVTQMHEKDKVIYKIEVRDAALATALFLTKQDLKSYFPVREGQTVGDPQQVLTNPRIIGFAEEAKRAETFKKWAEYRAKNPGAAPAKEDGAKNDGKEAPAGDTAAKEAAAKAEADVATAAVAKEAAAKAEAAKKEAAAKKGAAPAVPMNAVPRTR</sequence>
<keyword evidence="2" id="KW-0732">Signal</keyword>
<reference evidence="3 4" key="1">
    <citation type="submission" date="2019-02" db="EMBL/GenBank/DDBJ databases">
        <title>Deep-cultivation of Planctomycetes and their phenomic and genomic characterization uncovers novel biology.</title>
        <authorList>
            <person name="Wiegand S."/>
            <person name="Jogler M."/>
            <person name="Boedeker C."/>
            <person name="Pinto D."/>
            <person name="Vollmers J."/>
            <person name="Rivas-Marin E."/>
            <person name="Kohn T."/>
            <person name="Peeters S.H."/>
            <person name="Heuer A."/>
            <person name="Rast P."/>
            <person name="Oberbeckmann S."/>
            <person name="Bunk B."/>
            <person name="Jeske O."/>
            <person name="Meyerdierks A."/>
            <person name="Storesund J.E."/>
            <person name="Kallscheuer N."/>
            <person name="Luecker S."/>
            <person name="Lage O.M."/>
            <person name="Pohl T."/>
            <person name="Merkel B.J."/>
            <person name="Hornburger P."/>
            <person name="Mueller R.-W."/>
            <person name="Bruemmer F."/>
            <person name="Labrenz M."/>
            <person name="Spormann A.M."/>
            <person name="Op den Camp H."/>
            <person name="Overmann J."/>
            <person name="Amann R."/>
            <person name="Jetten M.S.M."/>
            <person name="Mascher T."/>
            <person name="Medema M.H."/>
            <person name="Devos D.P."/>
            <person name="Kaster A.-K."/>
            <person name="Ovreas L."/>
            <person name="Rohde M."/>
            <person name="Galperin M.Y."/>
            <person name="Jogler C."/>
        </authorList>
    </citation>
    <scope>NUCLEOTIDE SEQUENCE [LARGE SCALE GENOMIC DNA]</scope>
    <source>
        <strain evidence="3 4">ETA_A8</strain>
    </source>
</reference>
<proteinExistence type="predicted"/>
<dbReference type="Gene3D" id="1.25.10.10">
    <property type="entry name" value="Leucine-rich Repeat Variant"/>
    <property type="match status" value="1"/>
</dbReference>
<keyword evidence="4" id="KW-1185">Reference proteome</keyword>
<evidence type="ECO:0008006" key="5">
    <source>
        <dbReference type="Google" id="ProtNLM"/>
    </source>
</evidence>
<organism evidence="3 4">
    <name type="scientific">Anatilimnocola aggregata</name>
    <dbReference type="NCBI Taxonomy" id="2528021"/>
    <lineage>
        <taxon>Bacteria</taxon>
        <taxon>Pseudomonadati</taxon>
        <taxon>Planctomycetota</taxon>
        <taxon>Planctomycetia</taxon>
        <taxon>Pirellulales</taxon>
        <taxon>Pirellulaceae</taxon>
        <taxon>Anatilimnocola</taxon>
    </lineage>
</organism>
<evidence type="ECO:0000256" key="1">
    <source>
        <dbReference type="SAM" id="MobiDB-lite"/>
    </source>
</evidence>
<feature type="region of interest" description="Disordered" evidence="1">
    <location>
        <begin position="394"/>
        <end position="423"/>
    </location>
</feature>
<dbReference type="InterPro" id="IPR016024">
    <property type="entry name" value="ARM-type_fold"/>
</dbReference>
<dbReference type="RefSeq" id="WP_145095943.1">
    <property type="nucleotide sequence ID" value="NZ_CP036274.1"/>
</dbReference>
<dbReference type="AlphaFoldDB" id="A0A517YJR4"/>
<dbReference type="KEGG" id="aagg:ETAA8_55960"/>
<dbReference type="InterPro" id="IPR011989">
    <property type="entry name" value="ARM-like"/>
</dbReference>
<evidence type="ECO:0000313" key="4">
    <source>
        <dbReference type="Proteomes" id="UP000315017"/>
    </source>
</evidence>
<evidence type="ECO:0000313" key="3">
    <source>
        <dbReference type="EMBL" id="QDU30456.1"/>
    </source>
</evidence>
<dbReference type="EMBL" id="CP036274">
    <property type="protein sequence ID" value="QDU30456.1"/>
    <property type="molecule type" value="Genomic_DNA"/>
</dbReference>
<name>A0A517YJR4_9BACT</name>
<feature type="signal peptide" evidence="2">
    <location>
        <begin position="1"/>
        <end position="28"/>
    </location>
</feature>
<feature type="compositionally biased region" description="Basic and acidic residues" evidence="1">
    <location>
        <begin position="439"/>
        <end position="452"/>
    </location>
</feature>
<accession>A0A517YJR4</accession>
<feature type="compositionally biased region" description="Basic and acidic residues" evidence="1">
    <location>
        <begin position="400"/>
        <end position="423"/>
    </location>
</feature>